<evidence type="ECO:0000256" key="3">
    <source>
        <dbReference type="ARBA" id="ARBA00012483"/>
    </source>
</evidence>
<keyword evidence="6" id="KW-0863">Zinc-finger</keyword>
<dbReference type="AlphaFoldDB" id="A0A5N5SNT9"/>
<evidence type="ECO:0000313" key="13">
    <source>
        <dbReference type="Proteomes" id="UP000326759"/>
    </source>
</evidence>
<dbReference type="Proteomes" id="UP000326759">
    <property type="component" value="Unassembled WGS sequence"/>
</dbReference>
<dbReference type="InterPro" id="IPR051834">
    <property type="entry name" value="RING_finger_E3_ligase"/>
</dbReference>
<dbReference type="EC" id="2.3.2.27" evidence="3"/>
<sequence>MVSTMTISQPNRLWLCSRITDSTFQVKMAEAEVETSTSKFFCHKCTAEISPKLPDYVCPRCNSGFIEILEATQDSDSDSSTDIMDLELLENVPGIHLNQGNLENSSGSGSTASGSSSGPRRRHILNPRHGRRSIPYRLGHDHRQQALAPILQEVIMQITSSILGPGVGVEPGIFADGVELPAFPMLLTPGLASNPGDYAWGRGGLDAIITQLMNQLDGTGPPPLPQEKINQIPTVKITQEQCDKSLQCTVCMEDFNLDELVRKLNCEHCYHEDCIIPWLQLIEEQIGALLELFLIKWLYLKKDEWVTTRALYFPLQPRLLLLPPQNGTLLLATKQPTIPVETTIIALARRRQYSQAGVRDSNLLKMIWIEYV</sequence>
<gene>
    <name evidence="12" type="ORF">Anas_05004</name>
</gene>
<evidence type="ECO:0000256" key="2">
    <source>
        <dbReference type="ARBA" id="ARBA00004906"/>
    </source>
</evidence>
<accession>A0A5N5SNT9</accession>
<dbReference type="GO" id="GO:0000209">
    <property type="term" value="P:protein polyubiquitination"/>
    <property type="evidence" value="ECO:0007669"/>
    <property type="project" value="UniProtKB-ARBA"/>
</dbReference>
<feature type="domain" description="E3 ubiquitin-protein ligase RNF126-like zinc-ribbon" evidence="10">
    <location>
        <begin position="39"/>
        <end position="69"/>
    </location>
</feature>
<evidence type="ECO:0000259" key="10">
    <source>
        <dbReference type="Pfam" id="PF14369"/>
    </source>
</evidence>
<comment type="pathway">
    <text evidence="2">Protein modification; protein ubiquitination.</text>
</comment>
<evidence type="ECO:0000256" key="9">
    <source>
        <dbReference type="SAM" id="MobiDB-lite"/>
    </source>
</evidence>
<dbReference type="OrthoDB" id="8062037at2759"/>
<evidence type="ECO:0000256" key="8">
    <source>
        <dbReference type="ARBA" id="ARBA00022833"/>
    </source>
</evidence>
<evidence type="ECO:0000259" key="11">
    <source>
        <dbReference type="Pfam" id="PF17123"/>
    </source>
</evidence>
<name>A0A5N5SNT9_9CRUS</name>
<evidence type="ECO:0000256" key="6">
    <source>
        <dbReference type="ARBA" id="ARBA00022771"/>
    </source>
</evidence>
<feature type="compositionally biased region" description="Basic residues" evidence="9">
    <location>
        <begin position="119"/>
        <end position="134"/>
    </location>
</feature>
<evidence type="ECO:0000313" key="12">
    <source>
        <dbReference type="EMBL" id="KAB7495259.1"/>
    </source>
</evidence>
<dbReference type="GO" id="GO:0061630">
    <property type="term" value="F:ubiquitin protein ligase activity"/>
    <property type="evidence" value="ECO:0007669"/>
    <property type="project" value="UniProtKB-EC"/>
</dbReference>
<dbReference type="Pfam" id="PF17123">
    <property type="entry name" value="zf-RING_11"/>
    <property type="match status" value="1"/>
</dbReference>
<dbReference type="Pfam" id="PF14369">
    <property type="entry name" value="Zn_ribbon_19"/>
    <property type="match status" value="1"/>
</dbReference>
<reference evidence="12 13" key="1">
    <citation type="journal article" date="2019" name="PLoS Biol.">
        <title>Sex chromosomes control vertical transmission of feminizing Wolbachia symbionts in an isopod.</title>
        <authorList>
            <person name="Becking T."/>
            <person name="Chebbi M.A."/>
            <person name="Giraud I."/>
            <person name="Moumen B."/>
            <person name="Laverre T."/>
            <person name="Caubet Y."/>
            <person name="Peccoud J."/>
            <person name="Gilbert C."/>
            <person name="Cordaux R."/>
        </authorList>
    </citation>
    <scope>NUCLEOTIDE SEQUENCE [LARGE SCALE GENOMIC DNA]</scope>
    <source>
        <strain evidence="12">ANa2</strain>
        <tissue evidence="12">Whole body excluding digestive tract and cuticle</tissue>
    </source>
</reference>
<keyword evidence="7" id="KW-0833">Ubl conjugation pathway</keyword>
<dbReference type="GO" id="GO:0005634">
    <property type="term" value="C:nucleus"/>
    <property type="evidence" value="ECO:0007669"/>
    <property type="project" value="TreeGrafter"/>
</dbReference>
<dbReference type="FunFam" id="3.30.40.10:FF:000069">
    <property type="entry name" value="E3 ubiquitin-protein ligase RNF115"/>
    <property type="match status" value="1"/>
</dbReference>
<keyword evidence="8" id="KW-0862">Zinc</keyword>
<comment type="caution">
    <text evidence="12">The sequence shown here is derived from an EMBL/GenBank/DDBJ whole genome shotgun (WGS) entry which is preliminary data.</text>
</comment>
<dbReference type="InterPro" id="IPR013083">
    <property type="entry name" value="Znf_RING/FYVE/PHD"/>
</dbReference>
<dbReference type="GO" id="GO:0008270">
    <property type="term" value="F:zinc ion binding"/>
    <property type="evidence" value="ECO:0007669"/>
    <property type="project" value="UniProtKB-KW"/>
</dbReference>
<keyword evidence="13" id="KW-1185">Reference proteome</keyword>
<comment type="catalytic activity">
    <reaction evidence="1">
        <text>S-ubiquitinyl-[E2 ubiquitin-conjugating enzyme]-L-cysteine + [acceptor protein]-L-lysine = [E2 ubiquitin-conjugating enzyme]-L-cysteine + N(6)-ubiquitinyl-[acceptor protein]-L-lysine.</text>
        <dbReference type="EC" id="2.3.2.27"/>
    </reaction>
</comment>
<proteinExistence type="predicted"/>
<dbReference type="Gene3D" id="3.30.40.10">
    <property type="entry name" value="Zinc/RING finger domain, C3HC4 (zinc finger)"/>
    <property type="match status" value="1"/>
</dbReference>
<dbReference type="SUPFAM" id="SSF57850">
    <property type="entry name" value="RING/U-box"/>
    <property type="match status" value="1"/>
</dbReference>
<feature type="region of interest" description="Disordered" evidence="9">
    <location>
        <begin position="97"/>
        <end position="134"/>
    </location>
</feature>
<dbReference type="PANTHER" id="PTHR45931:SF3">
    <property type="entry name" value="RING ZINC FINGER-CONTAINING PROTEIN"/>
    <property type="match status" value="1"/>
</dbReference>
<dbReference type="EMBL" id="SEYY01022849">
    <property type="protein sequence ID" value="KAB7495259.1"/>
    <property type="molecule type" value="Genomic_DNA"/>
</dbReference>
<dbReference type="InterPro" id="IPR039525">
    <property type="entry name" value="RNF126-like_zinc-ribbon"/>
</dbReference>
<protein>
    <recommendedName>
        <fullName evidence="3">RING-type E3 ubiquitin transferase</fullName>
        <ecNumber evidence="3">2.3.2.27</ecNumber>
    </recommendedName>
</protein>
<dbReference type="PANTHER" id="PTHR45931">
    <property type="entry name" value="SI:CH211-59O9.10"/>
    <property type="match status" value="1"/>
</dbReference>
<evidence type="ECO:0000256" key="7">
    <source>
        <dbReference type="ARBA" id="ARBA00022786"/>
    </source>
</evidence>
<evidence type="ECO:0000256" key="1">
    <source>
        <dbReference type="ARBA" id="ARBA00000900"/>
    </source>
</evidence>
<dbReference type="InterPro" id="IPR001841">
    <property type="entry name" value="Znf_RING"/>
</dbReference>
<feature type="domain" description="RING-type" evidence="11">
    <location>
        <begin position="247"/>
        <end position="275"/>
    </location>
</feature>
<keyword evidence="5" id="KW-0479">Metal-binding</keyword>
<feature type="compositionally biased region" description="Low complexity" evidence="9">
    <location>
        <begin position="105"/>
        <end position="118"/>
    </location>
</feature>
<organism evidence="12 13">
    <name type="scientific">Armadillidium nasatum</name>
    <dbReference type="NCBI Taxonomy" id="96803"/>
    <lineage>
        <taxon>Eukaryota</taxon>
        <taxon>Metazoa</taxon>
        <taxon>Ecdysozoa</taxon>
        <taxon>Arthropoda</taxon>
        <taxon>Crustacea</taxon>
        <taxon>Multicrustacea</taxon>
        <taxon>Malacostraca</taxon>
        <taxon>Eumalacostraca</taxon>
        <taxon>Peracarida</taxon>
        <taxon>Isopoda</taxon>
        <taxon>Oniscidea</taxon>
        <taxon>Crinocheta</taxon>
        <taxon>Armadillidiidae</taxon>
        <taxon>Armadillidium</taxon>
    </lineage>
</organism>
<dbReference type="GO" id="GO:0006511">
    <property type="term" value="P:ubiquitin-dependent protein catabolic process"/>
    <property type="evidence" value="ECO:0007669"/>
    <property type="project" value="TreeGrafter"/>
</dbReference>
<evidence type="ECO:0000256" key="4">
    <source>
        <dbReference type="ARBA" id="ARBA00022679"/>
    </source>
</evidence>
<evidence type="ECO:0000256" key="5">
    <source>
        <dbReference type="ARBA" id="ARBA00022723"/>
    </source>
</evidence>
<keyword evidence="4" id="KW-0808">Transferase</keyword>